<gene>
    <name evidence="2" type="ORF">PGQ11_013199</name>
</gene>
<feature type="signal peptide" evidence="1">
    <location>
        <begin position="1"/>
        <end position="15"/>
    </location>
</feature>
<keyword evidence="1" id="KW-0732">Signal</keyword>
<dbReference type="Proteomes" id="UP001390339">
    <property type="component" value="Unassembled WGS sequence"/>
</dbReference>
<sequence length="360" mass="40222">MLSLLLLSFFPAVLAGSAAWQPKLEYRKPLPPLAVETSGYAVRNMTAAPRAQKRWFGMNPGQPYNLWPDNTIKYCFENQAGKTALFNYVLAATQKWTDAGLHRDVYKYHEEENPGDSCVNSANRATILVIRYIPNEERYSANIGLPPLDGNQPQYKGPVMSIGRVADVGNYATIIAHEFGHVWGLAHEHQDPNFWQAPYSDRGGSAFGTNFDCQAVTGYTEALARVRAENPPYEPFLCVRADVAAYFKFAASNLLPDFDARLKSSWGVVGQSEQNVVWESIMMYGSEAFAIDGQRPTLRGNSGDFTIREPDPSYADIVAIEELYEDPFNANHQMPTLHNSPQSPNYAKFTDQFHKTKCSG</sequence>
<keyword evidence="3" id="KW-1185">Reference proteome</keyword>
<evidence type="ECO:0000313" key="2">
    <source>
        <dbReference type="EMBL" id="KAK8857287.1"/>
    </source>
</evidence>
<feature type="chain" id="PRO_5045830712" evidence="1">
    <location>
        <begin position="16"/>
        <end position="360"/>
    </location>
</feature>
<organism evidence="2 3">
    <name type="scientific">Apiospora arundinis</name>
    <dbReference type="NCBI Taxonomy" id="335852"/>
    <lineage>
        <taxon>Eukaryota</taxon>
        <taxon>Fungi</taxon>
        <taxon>Dikarya</taxon>
        <taxon>Ascomycota</taxon>
        <taxon>Pezizomycotina</taxon>
        <taxon>Sordariomycetes</taxon>
        <taxon>Xylariomycetidae</taxon>
        <taxon>Amphisphaeriales</taxon>
        <taxon>Apiosporaceae</taxon>
        <taxon>Apiospora</taxon>
    </lineage>
</organism>
<dbReference type="InterPro" id="IPR024079">
    <property type="entry name" value="MetalloPept_cat_dom_sf"/>
</dbReference>
<name>A0ABR2I4F5_9PEZI</name>
<proteinExistence type="predicted"/>
<protein>
    <submittedName>
        <fullName evidence="2">Uncharacterized protein</fullName>
    </submittedName>
</protein>
<dbReference type="Gene3D" id="3.40.390.10">
    <property type="entry name" value="Collagenase (Catalytic Domain)"/>
    <property type="match status" value="1"/>
</dbReference>
<reference evidence="2 3" key="1">
    <citation type="journal article" date="2024" name="IMA Fungus">
        <title>Apiospora arundinis, a panoply of carbohydrate-active enzymes and secondary metabolites.</title>
        <authorList>
            <person name="Sorensen T."/>
            <person name="Petersen C."/>
            <person name="Muurmann A.T."/>
            <person name="Christiansen J.V."/>
            <person name="Brundto M.L."/>
            <person name="Overgaard C.K."/>
            <person name="Boysen A.T."/>
            <person name="Wollenberg R.D."/>
            <person name="Larsen T.O."/>
            <person name="Sorensen J.L."/>
            <person name="Nielsen K.L."/>
            <person name="Sondergaard T.E."/>
        </authorList>
    </citation>
    <scope>NUCLEOTIDE SEQUENCE [LARGE SCALE GENOMIC DNA]</scope>
    <source>
        <strain evidence="2 3">AAU 773</strain>
    </source>
</reference>
<comment type="caution">
    <text evidence="2">The sequence shown here is derived from an EMBL/GenBank/DDBJ whole genome shotgun (WGS) entry which is preliminary data.</text>
</comment>
<evidence type="ECO:0000256" key="1">
    <source>
        <dbReference type="SAM" id="SignalP"/>
    </source>
</evidence>
<dbReference type="SUPFAM" id="SSF55486">
    <property type="entry name" value="Metalloproteases ('zincins'), catalytic domain"/>
    <property type="match status" value="1"/>
</dbReference>
<evidence type="ECO:0000313" key="3">
    <source>
        <dbReference type="Proteomes" id="UP001390339"/>
    </source>
</evidence>
<dbReference type="EMBL" id="JAPCWZ010000007">
    <property type="protein sequence ID" value="KAK8857287.1"/>
    <property type="molecule type" value="Genomic_DNA"/>
</dbReference>
<accession>A0ABR2I4F5</accession>